<dbReference type="HOGENOM" id="CLU_2851359_0_0_1"/>
<dbReference type="AlphaFoldDB" id="A0A0C3QJU2"/>
<protein>
    <submittedName>
        <fullName evidence="1">Uncharacterized protein</fullName>
    </submittedName>
</protein>
<keyword evidence="2" id="KW-1185">Reference proteome</keyword>
<dbReference type="EMBL" id="KN822953">
    <property type="protein sequence ID" value="KIO32640.1"/>
    <property type="molecule type" value="Genomic_DNA"/>
</dbReference>
<sequence>MNSSLCDRMSCTLGREREAVFVPAPTLTNLFHQQTLLIDKNRSFMDFLYSHLPVPLKSDTDVVQR</sequence>
<organism evidence="1 2">
    <name type="scientific">Tulasnella calospora MUT 4182</name>
    <dbReference type="NCBI Taxonomy" id="1051891"/>
    <lineage>
        <taxon>Eukaryota</taxon>
        <taxon>Fungi</taxon>
        <taxon>Dikarya</taxon>
        <taxon>Basidiomycota</taxon>
        <taxon>Agaricomycotina</taxon>
        <taxon>Agaricomycetes</taxon>
        <taxon>Cantharellales</taxon>
        <taxon>Tulasnellaceae</taxon>
        <taxon>Tulasnella</taxon>
    </lineage>
</organism>
<evidence type="ECO:0000313" key="2">
    <source>
        <dbReference type="Proteomes" id="UP000054248"/>
    </source>
</evidence>
<gene>
    <name evidence="1" type="ORF">M407DRAFT_100651</name>
</gene>
<reference evidence="2" key="2">
    <citation type="submission" date="2015-01" db="EMBL/GenBank/DDBJ databases">
        <title>Evolutionary Origins and Diversification of the Mycorrhizal Mutualists.</title>
        <authorList>
            <consortium name="DOE Joint Genome Institute"/>
            <consortium name="Mycorrhizal Genomics Consortium"/>
            <person name="Kohler A."/>
            <person name="Kuo A."/>
            <person name="Nagy L.G."/>
            <person name="Floudas D."/>
            <person name="Copeland A."/>
            <person name="Barry K.W."/>
            <person name="Cichocki N."/>
            <person name="Veneault-Fourrey C."/>
            <person name="LaButti K."/>
            <person name="Lindquist E.A."/>
            <person name="Lipzen A."/>
            <person name="Lundell T."/>
            <person name="Morin E."/>
            <person name="Murat C."/>
            <person name="Riley R."/>
            <person name="Ohm R."/>
            <person name="Sun H."/>
            <person name="Tunlid A."/>
            <person name="Henrissat B."/>
            <person name="Grigoriev I.V."/>
            <person name="Hibbett D.S."/>
            <person name="Martin F."/>
        </authorList>
    </citation>
    <scope>NUCLEOTIDE SEQUENCE [LARGE SCALE GENOMIC DNA]</scope>
    <source>
        <strain evidence="2">MUT 4182</strain>
    </source>
</reference>
<accession>A0A0C3QJU2</accession>
<dbReference type="Proteomes" id="UP000054248">
    <property type="component" value="Unassembled WGS sequence"/>
</dbReference>
<name>A0A0C3QJU2_9AGAM</name>
<evidence type="ECO:0000313" key="1">
    <source>
        <dbReference type="EMBL" id="KIO32640.1"/>
    </source>
</evidence>
<proteinExistence type="predicted"/>
<reference evidence="1 2" key="1">
    <citation type="submission" date="2014-04" db="EMBL/GenBank/DDBJ databases">
        <authorList>
            <consortium name="DOE Joint Genome Institute"/>
            <person name="Kuo A."/>
            <person name="Girlanda M."/>
            <person name="Perotto S."/>
            <person name="Kohler A."/>
            <person name="Nagy L.G."/>
            <person name="Floudas D."/>
            <person name="Copeland A."/>
            <person name="Barry K.W."/>
            <person name="Cichocki N."/>
            <person name="Veneault-Fourrey C."/>
            <person name="LaButti K."/>
            <person name="Lindquist E.A."/>
            <person name="Lipzen A."/>
            <person name="Lundell T."/>
            <person name="Morin E."/>
            <person name="Murat C."/>
            <person name="Sun H."/>
            <person name="Tunlid A."/>
            <person name="Henrissat B."/>
            <person name="Grigoriev I.V."/>
            <person name="Hibbett D.S."/>
            <person name="Martin F."/>
            <person name="Nordberg H.P."/>
            <person name="Cantor M.N."/>
            <person name="Hua S.X."/>
        </authorList>
    </citation>
    <scope>NUCLEOTIDE SEQUENCE [LARGE SCALE GENOMIC DNA]</scope>
    <source>
        <strain evidence="1 2">MUT 4182</strain>
    </source>
</reference>